<dbReference type="PANTHER" id="PTHR11953">
    <property type="entry name" value="EXOSOME COMPLEX COMPONENT"/>
    <property type="match status" value="1"/>
</dbReference>
<evidence type="ECO:0000259" key="10">
    <source>
        <dbReference type="Pfam" id="PF01138"/>
    </source>
</evidence>
<dbReference type="EC" id="3.1.13.-" evidence="12"/>
<dbReference type="GO" id="GO:0004527">
    <property type="term" value="F:exonuclease activity"/>
    <property type="evidence" value="ECO:0007669"/>
    <property type="project" value="UniProtKB-KW"/>
</dbReference>
<dbReference type="RefSeq" id="XP_002421821.1">
    <property type="nucleotide sequence ID" value="XM_002421776.1"/>
</dbReference>
<evidence type="ECO:0000256" key="1">
    <source>
        <dbReference type="ARBA" id="ARBA00004123"/>
    </source>
</evidence>
<evidence type="ECO:0000256" key="5">
    <source>
        <dbReference type="ARBA" id="ARBA00022552"/>
    </source>
</evidence>
<accession>B9WL60</accession>
<dbReference type="eggNOG" id="KOG1068">
    <property type="taxonomic scope" value="Eukaryota"/>
</dbReference>
<keyword evidence="12" id="KW-0540">Nuclease</keyword>
<dbReference type="InterPro" id="IPR001247">
    <property type="entry name" value="ExoRNase_PH_dom1"/>
</dbReference>
<gene>
    <name evidence="11" type="ordered locus">Cd36_27500</name>
    <name evidence="12" type="ORF">CD36_27500</name>
</gene>
<dbReference type="InterPro" id="IPR050080">
    <property type="entry name" value="RNase_PH"/>
</dbReference>
<dbReference type="GO" id="GO:0003723">
    <property type="term" value="F:RNA binding"/>
    <property type="evidence" value="ECO:0007669"/>
    <property type="project" value="UniProtKB-KW"/>
</dbReference>
<dbReference type="Pfam" id="PF01138">
    <property type="entry name" value="RNase_PH"/>
    <property type="match status" value="1"/>
</dbReference>
<keyword evidence="5" id="KW-0698">rRNA processing</keyword>
<dbReference type="GO" id="GO:0071028">
    <property type="term" value="P:nuclear mRNA surveillance"/>
    <property type="evidence" value="ECO:0007669"/>
    <property type="project" value="TreeGrafter"/>
</dbReference>
<proteinExistence type="inferred from homology"/>
<dbReference type="HOGENOM" id="CLU_078569_0_0_1"/>
<dbReference type="GO" id="GO:0005730">
    <property type="term" value="C:nucleolus"/>
    <property type="evidence" value="ECO:0007669"/>
    <property type="project" value="TreeGrafter"/>
</dbReference>
<dbReference type="InterPro" id="IPR020568">
    <property type="entry name" value="Ribosomal_Su5_D2-typ_SF"/>
</dbReference>
<keyword evidence="6" id="KW-0271">Exosome</keyword>
<evidence type="ECO:0000313" key="13">
    <source>
        <dbReference type="Proteomes" id="UP000002605"/>
    </source>
</evidence>
<dbReference type="GeneID" id="8049573"/>
<organism evidence="12 13">
    <name type="scientific">Candida dubliniensis (strain CD36 / ATCC MYA-646 / CBS 7987 / NCPF 3949 / NRRL Y-17841)</name>
    <name type="common">Yeast</name>
    <dbReference type="NCBI Taxonomy" id="573826"/>
    <lineage>
        <taxon>Eukaryota</taxon>
        <taxon>Fungi</taxon>
        <taxon>Dikarya</taxon>
        <taxon>Ascomycota</taxon>
        <taxon>Saccharomycotina</taxon>
        <taxon>Pichiomycetes</taxon>
        <taxon>Debaryomycetaceae</taxon>
        <taxon>Candida/Lodderomyces clade</taxon>
        <taxon>Candida</taxon>
    </lineage>
</organism>
<keyword evidence="8" id="KW-0539">Nucleus</keyword>
<dbReference type="GO" id="GO:0071038">
    <property type="term" value="P:TRAMP-dependent tRNA surveillance pathway"/>
    <property type="evidence" value="ECO:0007669"/>
    <property type="project" value="UniProtKB-ARBA"/>
</dbReference>
<dbReference type="GO" id="GO:0000177">
    <property type="term" value="C:cytoplasmic exosome (RNase complex)"/>
    <property type="evidence" value="ECO:0007669"/>
    <property type="project" value="UniProtKB-ARBA"/>
</dbReference>
<dbReference type="Proteomes" id="UP000002605">
    <property type="component" value="Chromosome R"/>
</dbReference>
<dbReference type="GO" id="GO:0071051">
    <property type="term" value="P:poly(A)-dependent snoRNA 3'-end processing"/>
    <property type="evidence" value="ECO:0007669"/>
    <property type="project" value="TreeGrafter"/>
</dbReference>
<keyword evidence="7" id="KW-0694">RNA-binding</keyword>
<evidence type="ECO:0000256" key="4">
    <source>
        <dbReference type="ARBA" id="ARBA00022490"/>
    </source>
</evidence>
<name>B9WL60_CANDC</name>
<evidence type="ECO:0000256" key="9">
    <source>
        <dbReference type="SAM" id="MobiDB-lite"/>
    </source>
</evidence>
<evidence type="ECO:0000256" key="6">
    <source>
        <dbReference type="ARBA" id="ARBA00022835"/>
    </source>
</evidence>
<dbReference type="OrthoDB" id="2504340at2759"/>
<dbReference type="SUPFAM" id="SSF54211">
    <property type="entry name" value="Ribosomal protein S5 domain 2-like"/>
    <property type="match status" value="1"/>
</dbReference>
<dbReference type="KEGG" id="cdu:CD36_27500"/>
<dbReference type="CGD" id="CAL0000162466">
    <property type="gene designation" value="Cd36_27500"/>
</dbReference>
<protein>
    <submittedName>
        <fullName evidence="12">Exosome complex exonuclease, putative</fullName>
        <ecNumber evidence="12">3.1.13.-</ecNumber>
    </submittedName>
</protein>
<dbReference type="GO" id="GO:0016075">
    <property type="term" value="P:rRNA catabolic process"/>
    <property type="evidence" value="ECO:0007669"/>
    <property type="project" value="TreeGrafter"/>
</dbReference>
<dbReference type="EMBL" id="FM992695">
    <property type="protein sequence ID" value="CAX39765.1"/>
    <property type="molecule type" value="Genomic_DNA"/>
</dbReference>
<dbReference type="Gene3D" id="3.30.230.70">
    <property type="entry name" value="GHMP Kinase, N-terminal domain"/>
    <property type="match status" value="1"/>
</dbReference>
<dbReference type="AlphaFoldDB" id="B9WL60"/>
<sequence length="293" mass="32176">MSDRRRLLGPSGMIIPNIPHQSPQPQPQPDTTTSTSIPSFFLKHSIIDNANGSAYLEINNTIIEVSIFGPRPIRGSFIDRASVSIDCKFLPHIIPPMTNIFNNDSNNNNNNNTISRGYRTGMNNIEHKLSSYLETCVLSSLILEKYPKSTIDIQVSIISIDKNVGNGGNGGNGSLLWLLQWITCCCSIALIDSGIEMKDIISSGQVRITKQGEILIGGSSSSNSINAEEGIDGLVSFMNLKNDEIVGIWLEGDNNDNENSLLNESNMEKLIIECNKMSKIIRANLNSYLINSM</sequence>
<evidence type="ECO:0000256" key="2">
    <source>
        <dbReference type="ARBA" id="ARBA00004496"/>
    </source>
</evidence>
<feature type="domain" description="Exoribonuclease phosphorolytic" evidence="10">
    <location>
        <begin position="41"/>
        <end position="196"/>
    </location>
</feature>
<dbReference type="PANTHER" id="PTHR11953:SF2">
    <property type="entry name" value="EXOSOME COMPLEX COMPONENT MTR3"/>
    <property type="match status" value="1"/>
</dbReference>
<comment type="similarity">
    <text evidence="3">Belongs to the RNase PH family.</text>
</comment>
<dbReference type="InterPro" id="IPR027408">
    <property type="entry name" value="PNPase/RNase_PH_dom_sf"/>
</dbReference>
<dbReference type="GO" id="GO:0000176">
    <property type="term" value="C:nuclear exosome (RNase complex)"/>
    <property type="evidence" value="ECO:0007669"/>
    <property type="project" value="TreeGrafter"/>
</dbReference>
<keyword evidence="12" id="KW-0378">Hydrolase</keyword>
<dbReference type="VEuPathDB" id="FungiDB:CD36_27500"/>
<evidence type="ECO:0000256" key="7">
    <source>
        <dbReference type="ARBA" id="ARBA00022884"/>
    </source>
</evidence>
<dbReference type="GO" id="GO:0034475">
    <property type="term" value="P:U4 snRNA 3'-end processing"/>
    <property type="evidence" value="ECO:0007669"/>
    <property type="project" value="TreeGrafter"/>
</dbReference>
<feature type="region of interest" description="Disordered" evidence="9">
    <location>
        <begin position="1"/>
        <end position="35"/>
    </location>
</feature>
<evidence type="ECO:0000313" key="11">
    <source>
        <dbReference type="CGD" id="CAL0000162466"/>
    </source>
</evidence>
<dbReference type="GO" id="GO:0000467">
    <property type="term" value="P:exonucleolytic trimming to generate mature 3'-end of 5.8S rRNA from tricistronic rRNA transcript (SSU-rRNA, 5.8S rRNA, LSU-rRNA)"/>
    <property type="evidence" value="ECO:0007669"/>
    <property type="project" value="UniProtKB-ARBA"/>
</dbReference>
<evidence type="ECO:0000313" key="12">
    <source>
        <dbReference type="EMBL" id="CAX39765.1"/>
    </source>
</evidence>
<keyword evidence="12" id="KW-0269">Exonuclease</keyword>
<evidence type="ECO:0000256" key="8">
    <source>
        <dbReference type="ARBA" id="ARBA00023242"/>
    </source>
</evidence>
<keyword evidence="13" id="KW-1185">Reference proteome</keyword>
<reference evidence="12 13" key="1">
    <citation type="journal article" date="2009" name="Genome Res.">
        <title>Comparative genomics of the fungal pathogens Candida dubliniensis and Candida albicans.</title>
        <authorList>
            <person name="Jackson A.P."/>
            <person name="Gamble J.A."/>
            <person name="Yeomans T."/>
            <person name="Moran G.P."/>
            <person name="Saunders D."/>
            <person name="Harris D."/>
            <person name="Aslett M."/>
            <person name="Barrell J.F."/>
            <person name="Butler G."/>
            <person name="Citiulo F."/>
            <person name="Coleman D.C."/>
            <person name="de Groot P.W.J."/>
            <person name="Goodwin T.J."/>
            <person name="Quail M.A."/>
            <person name="McQuillan J."/>
            <person name="Munro C.A."/>
            <person name="Pain A."/>
            <person name="Poulter R.T."/>
            <person name="Rajandream M.A."/>
            <person name="Renauld H."/>
            <person name="Spiering M.J."/>
            <person name="Tivey A."/>
            <person name="Gow N.A.R."/>
            <person name="Barrell B."/>
            <person name="Sullivan D.J."/>
            <person name="Berriman M."/>
        </authorList>
    </citation>
    <scope>NUCLEOTIDE SEQUENCE [LARGE SCALE GENOMIC DNA]</scope>
    <source>
        <strain evidence="13">CD36 / ATCC MYA-646 / CBS 7987 / NCPF 3949 / NRRL Y-17841</strain>
    </source>
</reference>
<comment type="subcellular location">
    <subcellularLocation>
        <location evidence="2">Cytoplasm</location>
    </subcellularLocation>
    <subcellularLocation>
        <location evidence="1">Nucleus</location>
    </subcellularLocation>
</comment>
<keyword evidence="4" id="KW-0963">Cytoplasm</keyword>
<evidence type="ECO:0000256" key="3">
    <source>
        <dbReference type="ARBA" id="ARBA00006678"/>
    </source>
</evidence>